<keyword evidence="2" id="KW-1185">Reference proteome</keyword>
<protein>
    <recommendedName>
        <fullName evidence="3">DUF3793 domain-containing protein</fullName>
    </recommendedName>
</protein>
<organism evidence="1 2">
    <name type="scientific">Treponema saccharophilum DSM 2985</name>
    <dbReference type="NCBI Taxonomy" id="907348"/>
    <lineage>
        <taxon>Bacteria</taxon>
        <taxon>Pseudomonadati</taxon>
        <taxon>Spirochaetota</taxon>
        <taxon>Spirochaetia</taxon>
        <taxon>Spirochaetales</taxon>
        <taxon>Treponemataceae</taxon>
        <taxon>Treponema</taxon>
    </lineage>
</organism>
<comment type="caution">
    <text evidence="1">The sequence shown here is derived from an EMBL/GenBank/DDBJ whole genome shotgun (WGS) entry which is preliminary data.</text>
</comment>
<sequence>MSFDETIIHCSAPALCGIKPASLFSMNSECYDTGRRKLSEWRGVFAKSGRYLVPLRKSDAMVLFFVFDKILLDGVLGNARTESYLKEKGYPVERGSGAVLAELLHRLAFQESFPHEVGVFLGYPLGDVIAFERGEKNCKLAGLWKVYGGEKEAKRKMALYKSCTEFCAELIRSGVSVPASVQKFTGTQGK</sequence>
<evidence type="ECO:0000313" key="2">
    <source>
        <dbReference type="Proteomes" id="UP000003571"/>
    </source>
</evidence>
<dbReference type="EMBL" id="AGRW01000053">
    <property type="protein sequence ID" value="EIC00923.1"/>
    <property type="molecule type" value="Genomic_DNA"/>
</dbReference>
<proteinExistence type="predicted"/>
<dbReference type="PATRIC" id="fig|907348.3.peg.2518"/>
<dbReference type="InterPro" id="IPR024523">
    <property type="entry name" value="DUF3793"/>
</dbReference>
<dbReference type="eggNOG" id="ENOG5032SGE">
    <property type="taxonomic scope" value="Bacteria"/>
</dbReference>
<gene>
    <name evidence="1" type="ORF">TresaDRAFT_0748</name>
</gene>
<dbReference type="AlphaFoldDB" id="H7ENJ5"/>
<dbReference type="STRING" id="907348.TresaDRAFT_0748"/>
<dbReference type="Proteomes" id="UP000003571">
    <property type="component" value="Unassembled WGS sequence"/>
</dbReference>
<dbReference type="Pfam" id="PF12672">
    <property type="entry name" value="DUF3793"/>
    <property type="match status" value="1"/>
</dbReference>
<dbReference type="RefSeq" id="WP_002706099.1">
    <property type="nucleotide sequence ID" value="NZ_AGRW01000053.1"/>
</dbReference>
<accession>H7ENJ5</accession>
<evidence type="ECO:0000313" key="1">
    <source>
        <dbReference type="EMBL" id="EIC00923.1"/>
    </source>
</evidence>
<dbReference type="OrthoDB" id="5393676at2"/>
<name>H7ENJ5_9SPIR</name>
<reference evidence="1 2" key="1">
    <citation type="submission" date="2011-09" db="EMBL/GenBank/DDBJ databases">
        <title>The draft genome of Treponema saccharophilum DSM 2985.</title>
        <authorList>
            <consortium name="US DOE Joint Genome Institute (JGI-PGF)"/>
            <person name="Lucas S."/>
            <person name="Copeland A."/>
            <person name="Lapidus A."/>
            <person name="Glavina del Rio T."/>
            <person name="Dalin E."/>
            <person name="Tice H."/>
            <person name="Bruce D."/>
            <person name="Goodwin L."/>
            <person name="Pitluck S."/>
            <person name="Peters L."/>
            <person name="Kyrpides N."/>
            <person name="Mavromatis K."/>
            <person name="Ivanova N."/>
            <person name="Markowitz V."/>
            <person name="Cheng J.-F."/>
            <person name="Hugenholtz P."/>
            <person name="Woyke T."/>
            <person name="Wu D."/>
            <person name="Gronow S."/>
            <person name="Wellnitz S."/>
            <person name="Brambilla E."/>
            <person name="Klenk H.-P."/>
            <person name="Eisen J.A."/>
        </authorList>
    </citation>
    <scope>NUCLEOTIDE SEQUENCE [LARGE SCALE GENOMIC DNA]</scope>
    <source>
        <strain evidence="1 2">DSM 2985</strain>
    </source>
</reference>
<evidence type="ECO:0008006" key="3">
    <source>
        <dbReference type="Google" id="ProtNLM"/>
    </source>
</evidence>